<organism evidence="2 3">
    <name type="scientific">Euplotes crassus</name>
    <dbReference type="NCBI Taxonomy" id="5936"/>
    <lineage>
        <taxon>Eukaryota</taxon>
        <taxon>Sar</taxon>
        <taxon>Alveolata</taxon>
        <taxon>Ciliophora</taxon>
        <taxon>Intramacronucleata</taxon>
        <taxon>Spirotrichea</taxon>
        <taxon>Hypotrichia</taxon>
        <taxon>Euplotida</taxon>
        <taxon>Euplotidae</taxon>
        <taxon>Moneuplotes</taxon>
    </lineage>
</organism>
<reference evidence="2" key="1">
    <citation type="submission" date="2023-07" db="EMBL/GenBank/DDBJ databases">
        <authorList>
            <consortium name="AG Swart"/>
            <person name="Singh M."/>
            <person name="Singh A."/>
            <person name="Seah K."/>
            <person name="Emmerich C."/>
        </authorList>
    </citation>
    <scope>NUCLEOTIDE SEQUENCE</scope>
    <source>
        <strain evidence="2">DP1</strain>
    </source>
</reference>
<evidence type="ECO:0000256" key="1">
    <source>
        <dbReference type="SAM" id="MobiDB-lite"/>
    </source>
</evidence>
<accession>A0AAD1UNL7</accession>
<proteinExistence type="predicted"/>
<name>A0AAD1UNL7_EUPCR</name>
<evidence type="ECO:0000313" key="2">
    <source>
        <dbReference type="EMBL" id="CAI2372077.1"/>
    </source>
</evidence>
<dbReference type="EMBL" id="CAMPGE010013339">
    <property type="protein sequence ID" value="CAI2372077.1"/>
    <property type="molecule type" value="Genomic_DNA"/>
</dbReference>
<protein>
    <submittedName>
        <fullName evidence="2">Uncharacterized protein</fullName>
    </submittedName>
</protein>
<comment type="caution">
    <text evidence="2">The sequence shown here is derived from an EMBL/GenBank/DDBJ whole genome shotgun (WGS) entry which is preliminary data.</text>
</comment>
<gene>
    <name evidence="2" type="ORF">ECRASSUSDP1_LOCUS13404</name>
</gene>
<keyword evidence="3" id="KW-1185">Reference proteome</keyword>
<dbReference type="AlphaFoldDB" id="A0AAD1UNL7"/>
<feature type="compositionally biased region" description="Basic and acidic residues" evidence="1">
    <location>
        <begin position="149"/>
        <end position="158"/>
    </location>
</feature>
<sequence>MGSNRTELEAKEQTIKRLQKELNDKKQEVNRMKDQSERDKKEIKNLTQKLELEKSKNEFASEILKNKTQMEKDFEQKKCEMKKMMEKELKIRMDQIQKMQDYCLGQKEENSKSGPKRKRESKEVKKTRSKRQCCDTEVSHKANSALKTGDSKPSKSSD</sequence>
<feature type="region of interest" description="Disordered" evidence="1">
    <location>
        <begin position="102"/>
        <end position="158"/>
    </location>
</feature>
<dbReference type="Proteomes" id="UP001295684">
    <property type="component" value="Unassembled WGS sequence"/>
</dbReference>
<evidence type="ECO:0000313" key="3">
    <source>
        <dbReference type="Proteomes" id="UP001295684"/>
    </source>
</evidence>
<feature type="region of interest" description="Disordered" evidence="1">
    <location>
        <begin position="19"/>
        <end position="44"/>
    </location>
</feature>
<feature type="compositionally biased region" description="Basic and acidic residues" evidence="1">
    <location>
        <begin position="120"/>
        <end position="140"/>
    </location>
</feature>